<dbReference type="GeneID" id="94553704"/>
<evidence type="ECO:0000259" key="1">
    <source>
        <dbReference type="Pfam" id="PF08241"/>
    </source>
</evidence>
<gene>
    <name evidence="2" type="ORF">G7058_10445</name>
</gene>
<dbReference type="InterPro" id="IPR029063">
    <property type="entry name" value="SAM-dependent_MTases_sf"/>
</dbReference>
<dbReference type="GO" id="GO:0008757">
    <property type="term" value="F:S-adenosylmethionine-dependent methyltransferase activity"/>
    <property type="evidence" value="ECO:0007669"/>
    <property type="project" value="InterPro"/>
</dbReference>
<dbReference type="RefSeq" id="WP_166063454.1">
    <property type="nucleotide sequence ID" value="NZ_CP049889.1"/>
</dbReference>
<keyword evidence="2" id="KW-0808">Transferase</keyword>
<dbReference type="GO" id="GO:0032259">
    <property type="term" value="P:methylation"/>
    <property type="evidence" value="ECO:0007669"/>
    <property type="project" value="UniProtKB-KW"/>
</dbReference>
<dbReference type="AlphaFoldDB" id="A0A6G7WJJ2"/>
<sequence length="258" mass="29737">MSKYNDFNKERWNRISRNKGNSFTIPITHKELVEAKNKPIEVALTVGKAVPVEWFEKAKGNKLLGLACGGGQQGPIFSIKGYETTIMDFSEAQLDSDRLVADREGLTMTTVQADMTKKFPFDDESFDIIFCPVSNAYVEDLENMWQESFRVLKKGGLLMVGYMNPWIYMYDADTVWDYPEKELFLKYNLPFNSRQLEEEGVIKIYPEYGYEFSHTLESQIGGQLKAGFAMIDFYESQDSRNRLTKYGKDYLANLCVKL</sequence>
<dbReference type="Proteomes" id="UP000501830">
    <property type="component" value="Chromosome"/>
</dbReference>
<dbReference type="EMBL" id="CP049889">
    <property type="protein sequence ID" value="QIK52426.1"/>
    <property type="molecule type" value="Genomic_DNA"/>
</dbReference>
<dbReference type="Gene3D" id="3.40.50.150">
    <property type="entry name" value="Vaccinia Virus protein VP39"/>
    <property type="match status" value="1"/>
</dbReference>
<proteinExistence type="predicted"/>
<organism evidence="2 3">
    <name type="scientific">Jeotgalibaca porci</name>
    <dbReference type="NCBI Taxonomy" id="1868793"/>
    <lineage>
        <taxon>Bacteria</taxon>
        <taxon>Bacillati</taxon>
        <taxon>Bacillota</taxon>
        <taxon>Bacilli</taxon>
        <taxon>Lactobacillales</taxon>
        <taxon>Carnobacteriaceae</taxon>
        <taxon>Jeotgalibaca</taxon>
    </lineage>
</organism>
<feature type="domain" description="Methyltransferase type 11" evidence="1">
    <location>
        <begin position="65"/>
        <end position="159"/>
    </location>
</feature>
<evidence type="ECO:0000313" key="3">
    <source>
        <dbReference type="Proteomes" id="UP000501830"/>
    </source>
</evidence>
<protein>
    <submittedName>
        <fullName evidence="2">Class I SAM-dependent methyltransferase</fullName>
    </submittedName>
</protein>
<dbReference type="SUPFAM" id="SSF53335">
    <property type="entry name" value="S-adenosyl-L-methionine-dependent methyltransferases"/>
    <property type="match status" value="1"/>
</dbReference>
<reference evidence="2 3" key="1">
    <citation type="journal article" date="2017" name="Int. J. Syst. Evol. Microbiol.">
        <title>Jeotgalibaca porci sp. nov. and Jeotgalibaca arthritidis sp. nov., isolated from pigs, and emended description of the genus Jeotgalibaca.</title>
        <authorList>
            <person name="Zamora L."/>
            <person name="Perez-Sancho M."/>
            <person name="Dominguez L."/>
            <person name="Fernandez-Garayzabal J.F."/>
            <person name="Vela A.I."/>
        </authorList>
    </citation>
    <scope>NUCLEOTIDE SEQUENCE [LARGE SCALE GENOMIC DNA]</scope>
    <source>
        <strain evidence="2 3">CCUG 69148</strain>
    </source>
</reference>
<dbReference type="KEGG" id="jpo:G7058_10445"/>
<name>A0A6G7WJJ2_9LACT</name>
<keyword evidence="2" id="KW-0489">Methyltransferase</keyword>
<dbReference type="CDD" id="cd02440">
    <property type="entry name" value="AdoMet_MTases"/>
    <property type="match status" value="1"/>
</dbReference>
<accession>A0A6G7WJJ2</accession>
<dbReference type="InterPro" id="IPR013216">
    <property type="entry name" value="Methyltransf_11"/>
</dbReference>
<evidence type="ECO:0000313" key="2">
    <source>
        <dbReference type="EMBL" id="QIK52426.1"/>
    </source>
</evidence>
<keyword evidence="3" id="KW-1185">Reference proteome</keyword>
<dbReference type="Pfam" id="PF08241">
    <property type="entry name" value="Methyltransf_11"/>
    <property type="match status" value="1"/>
</dbReference>